<dbReference type="GeneID" id="14872898"/>
<feature type="transmembrane region" description="Helical" evidence="6">
    <location>
        <begin position="123"/>
        <end position="147"/>
    </location>
</feature>
<dbReference type="Pfam" id="PF04893">
    <property type="entry name" value="Yip1"/>
    <property type="match status" value="1"/>
</dbReference>
<dbReference type="GO" id="GO:0000139">
    <property type="term" value="C:Golgi membrane"/>
    <property type="evidence" value="ECO:0007669"/>
    <property type="project" value="UniProtKB-SubCell"/>
</dbReference>
<feature type="domain" description="Yip1" evidence="7">
    <location>
        <begin position="56"/>
        <end position="203"/>
    </location>
</feature>
<gene>
    <name evidence="8" type="primary">yipf6</name>
    <name evidence="8" type="ORF">DFA_01607</name>
</gene>
<dbReference type="Proteomes" id="UP000007797">
    <property type="component" value="Unassembled WGS sequence"/>
</dbReference>
<evidence type="ECO:0000256" key="1">
    <source>
        <dbReference type="ARBA" id="ARBA00004141"/>
    </source>
</evidence>
<evidence type="ECO:0000256" key="3">
    <source>
        <dbReference type="ARBA" id="ARBA00022692"/>
    </source>
</evidence>
<comment type="similarity">
    <text evidence="2 6">Belongs to the YIP1 family.</text>
</comment>
<evidence type="ECO:0000256" key="2">
    <source>
        <dbReference type="ARBA" id="ARBA00010596"/>
    </source>
</evidence>
<evidence type="ECO:0000256" key="4">
    <source>
        <dbReference type="ARBA" id="ARBA00022989"/>
    </source>
</evidence>
<dbReference type="GO" id="GO:0005802">
    <property type="term" value="C:trans-Golgi network"/>
    <property type="evidence" value="ECO:0007669"/>
    <property type="project" value="TreeGrafter"/>
</dbReference>
<evidence type="ECO:0000259" key="7">
    <source>
        <dbReference type="Pfam" id="PF04893"/>
    </source>
</evidence>
<organism evidence="8 9">
    <name type="scientific">Cavenderia fasciculata</name>
    <name type="common">Slime mold</name>
    <name type="synonym">Dictyostelium fasciculatum</name>
    <dbReference type="NCBI Taxonomy" id="261658"/>
    <lineage>
        <taxon>Eukaryota</taxon>
        <taxon>Amoebozoa</taxon>
        <taxon>Evosea</taxon>
        <taxon>Eumycetozoa</taxon>
        <taxon>Dictyostelia</taxon>
        <taxon>Acytosteliales</taxon>
        <taxon>Cavenderiaceae</taxon>
        <taxon>Cavenderia</taxon>
    </lineage>
</organism>
<dbReference type="PANTHER" id="PTHR21236">
    <property type="entry name" value="GOLGI MEMBRANE PROTEIN YIP1"/>
    <property type="match status" value="1"/>
</dbReference>
<evidence type="ECO:0000256" key="5">
    <source>
        <dbReference type="ARBA" id="ARBA00023136"/>
    </source>
</evidence>
<keyword evidence="9" id="KW-1185">Reference proteome</keyword>
<dbReference type="EMBL" id="GL883010">
    <property type="protein sequence ID" value="EGG21721.1"/>
    <property type="molecule type" value="Genomic_DNA"/>
</dbReference>
<dbReference type="STRING" id="1054147.F4PTQ1"/>
<comment type="caution">
    <text evidence="6">Lacks conserved residue(s) required for the propagation of feature annotation.</text>
</comment>
<keyword evidence="3 6" id="KW-0812">Transmembrane</keyword>
<dbReference type="InterPro" id="IPR045231">
    <property type="entry name" value="Yip1/4-like"/>
</dbReference>
<keyword evidence="5 6" id="KW-0472">Membrane</keyword>
<feature type="transmembrane region" description="Helical" evidence="6">
    <location>
        <begin position="94"/>
        <end position="117"/>
    </location>
</feature>
<evidence type="ECO:0000256" key="6">
    <source>
        <dbReference type="RuleBase" id="RU361264"/>
    </source>
</evidence>
<feature type="transmembrane region" description="Helical" evidence="6">
    <location>
        <begin position="189"/>
        <end position="206"/>
    </location>
</feature>
<name>F4PTQ1_CACFS</name>
<dbReference type="InterPro" id="IPR006977">
    <property type="entry name" value="Yip1_dom"/>
</dbReference>
<keyword evidence="4 6" id="KW-1133">Transmembrane helix</keyword>
<proteinExistence type="inferred from homology"/>
<evidence type="ECO:0000313" key="9">
    <source>
        <dbReference type="Proteomes" id="UP000007797"/>
    </source>
</evidence>
<dbReference type="OMA" id="IKFYHVL"/>
<dbReference type="AlphaFoldDB" id="F4PTQ1"/>
<dbReference type="OrthoDB" id="411251at2759"/>
<accession>F4PTQ1</accession>
<reference evidence="9" key="1">
    <citation type="journal article" date="2011" name="Genome Res.">
        <title>Phylogeny-wide analysis of social amoeba genomes highlights ancient origins for complex intercellular communication.</title>
        <authorList>
            <person name="Heidel A.J."/>
            <person name="Lawal H.M."/>
            <person name="Felder M."/>
            <person name="Schilde C."/>
            <person name="Helps N.R."/>
            <person name="Tunggal B."/>
            <person name="Rivero F."/>
            <person name="John U."/>
            <person name="Schleicher M."/>
            <person name="Eichinger L."/>
            <person name="Platzer M."/>
            <person name="Noegel A.A."/>
            <person name="Schaap P."/>
            <person name="Gloeckner G."/>
        </authorList>
    </citation>
    <scope>NUCLEOTIDE SEQUENCE [LARGE SCALE GENOMIC DNA]</scope>
    <source>
        <strain evidence="9">SH3</strain>
    </source>
</reference>
<feature type="transmembrane region" description="Helical" evidence="6">
    <location>
        <begin position="159"/>
        <end position="177"/>
    </location>
</feature>
<dbReference type="RefSeq" id="XP_004359571.1">
    <property type="nucleotide sequence ID" value="XM_004359514.1"/>
</dbReference>
<sequence>MGVDEETQREREIQQERMDIQSQEGGFVSTLDEPVWQTIWRDIKTVGYKLYHVILPRGNAVAVLRDWDLWGPLLLCLCMAIMLSTSAQDNQRAITFALVFVVVWCGAGFVTINAQLLGGSLSLFQSVCVLGYCVFPLTISSFIIWIINRIHSLHILIKVPIVGVCWAWSTWASYGFLANSVPPTRRLLAVYPVLLFYLVIAWLVVVQ</sequence>
<dbReference type="KEGG" id="dfa:DFA_01607"/>
<comment type="subcellular location">
    <subcellularLocation>
        <location evidence="6">Golgi apparatus membrane</location>
        <topology evidence="6">Multi-pass membrane protein</topology>
    </subcellularLocation>
    <subcellularLocation>
        <location evidence="1">Membrane</location>
        <topology evidence="1">Multi-pass membrane protein</topology>
    </subcellularLocation>
</comment>
<dbReference type="PANTHER" id="PTHR21236:SF1">
    <property type="entry name" value="PROTEIN YIPF6"/>
    <property type="match status" value="1"/>
</dbReference>
<dbReference type="GO" id="GO:0006888">
    <property type="term" value="P:endoplasmic reticulum to Golgi vesicle-mediated transport"/>
    <property type="evidence" value="ECO:0007669"/>
    <property type="project" value="InterPro"/>
</dbReference>
<protein>
    <recommendedName>
        <fullName evidence="6">Protein YIPF</fullName>
    </recommendedName>
</protein>
<evidence type="ECO:0000313" key="8">
    <source>
        <dbReference type="EMBL" id="EGG21721.1"/>
    </source>
</evidence>